<feature type="transmembrane region" description="Helical" evidence="8">
    <location>
        <begin position="230"/>
        <end position="249"/>
    </location>
</feature>
<protein>
    <submittedName>
        <fullName evidence="10">Sodium/potassium/calcium exchanger 2 (Na(+)/K(+)/Ca(2+)-exchange protein 2) (Retinal cone Na-Ca+K exchanger) (Solute carrier family 24 member 2)</fullName>
    </submittedName>
</protein>
<keyword evidence="3" id="KW-0050">Antiport</keyword>
<gene>
    <name evidence="10" type="ORF">SCF082_LOCUS43411</name>
</gene>
<feature type="domain" description="Sodium/calcium exchanger membrane region" evidence="9">
    <location>
        <begin position="517"/>
        <end position="664"/>
    </location>
</feature>
<feature type="transmembrane region" description="Helical" evidence="8">
    <location>
        <begin position="541"/>
        <end position="560"/>
    </location>
</feature>
<feature type="transmembrane region" description="Helical" evidence="8">
    <location>
        <begin position="474"/>
        <end position="494"/>
    </location>
</feature>
<keyword evidence="6 8" id="KW-0472">Membrane</keyword>
<proteinExistence type="inferred from homology"/>
<organism evidence="10 11">
    <name type="scientific">Durusdinium trenchii</name>
    <dbReference type="NCBI Taxonomy" id="1381693"/>
    <lineage>
        <taxon>Eukaryota</taxon>
        <taxon>Sar</taxon>
        <taxon>Alveolata</taxon>
        <taxon>Dinophyceae</taxon>
        <taxon>Suessiales</taxon>
        <taxon>Symbiodiniaceae</taxon>
        <taxon>Durusdinium</taxon>
    </lineage>
</organism>
<feature type="transmembrane region" description="Helical" evidence="8">
    <location>
        <begin position="103"/>
        <end position="122"/>
    </location>
</feature>
<comment type="similarity">
    <text evidence="2">Belongs to the Ca(2+):cation antiporter (CaCA) (TC 2.A.19) family. SLC24A subfamily.</text>
</comment>
<dbReference type="PANTHER" id="PTHR10846:SF73">
    <property type="entry name" value="SODIUM_CALCIUM EXCHANGER MEMBRANE REGION DOMAIN-CONTAINING PROTEIN"/>
    <property type="match status" value="1"/>
</dbReference>
<evidence type="ECO:0000256" key="1">
    <source>
        <dbReference type="ARBA" id="ARBA00004141"/>
    </source>
</evidence>
<dbReference type="Proteomes" id="UP001642464">
    <property type="component" value="Unassembled WGS sequence"/>
</dbReference>
<keyword evidence="11" id="KW-1185">Reference proteome</keyword>
<comment type="caution">
    <text evidence="10">The sequence shown here is derived from an EMBL/GenBank/DDBJ whole genome shotgun (WGS) entry which is preliminary data.</text>
</comment>
<feature type="transmembrane region" description="Helical" evidence="8">
    <location>
        <begin position="619"/>
        <end position="639"/>
    </location>
</feature>
<evidence type="ECO:0000256" key="7">
    <source>
        <dbReference type="SAM" id="MobiDB-lite"/>
    </source>
</evidence>
<evidence type="ECO:0000313" key="10">
    <source>
        <dbReference type="EMBL" id="CAK9092229.1"/>
    </source>
</evidence>
<evidence type="ECO:0000259" key="9">
    <source>
        <dbReference type="Pfam" id="PF01699"/>
    </source>
</evidence>
<keyword evidence="5 8" id="KW-1133">Transmembrane helix</keyword>
<keyword evidence="4 8" id="KW-0812">Transmembrane</keyword>
<feature type="transmembrane region" description="Helical" evidence="8">
    <location>
        <begin position="514"/>
        <end position="534"/>
    </location>
</feature>
<dbReference type="InterPro" id="IPR004481">
    <property type="entry name" value="K/Na/Ca-exchanger"/>
</dbReference>
<evidence type="ECO:0000256" key="4">
    <source>
        <dbReference type="ARBA" id="ARBA00022692"/>
    </source>
</evidence>
<feature type="transmembrane region" description="Helical" evidence="8">
    <location>
        <begin position="648"/>
        <end position="665"/>
    </location>
</feature>
<evidence type="ECO:0000256" key="2">
    <source>
        <dbReference type="ARBA" id="ARBA00005364"/>
    </source>
</evidence>
<evidence type="ECO:0000256" key="5">
    <source>
        <dbReference type="ARBA" id="ARBA00022989"/>
    </source>
</evidence>
<keyword evidence="3" id="KW-0813">Transport</keyword>
<feature type="transmembrane region" description="Helical" evidence="8">
    <location>
        <begin position="269"/>
        <end position="288"/>
    </location>
</feature>
<evidence type="ECO:0000313" key="11">
    <source>
        <dbReference type="Proteomes" id="UP001642464"/>
    </source>
</evidence>
<reference evidence="10 11" key="1">
    <citation type="submission" date="2024-02" db="EMBL/GenBank/DDBJ databases">
        <authorList>
            <person name="Chen Y."/>
            <person name="Shah S."/>
            <person name="Dougan E. K."/>
            <person name="Thang M."/>
            <person name="Chan C."/>
        </authorList>
    </citation>
    <scope>NUCLEOTIDE SEQUENCE [LARGE SCALE GENOMIC DNA]</scope>
</reference>
<sequence>MTRTTRTTTRTTRWSRLVEARRNGTKPASLRARVLVKTLVGVGGMVVGLLCMLAVSYLRTGEDGAQGVGAGRWLQEDCSDFVPVRDGQFQTKGTKLCEENENLLVLTIFLMLYMFWALAITVDESFVPILDFIVQELQIDEDVAGATFMAAGGSAPEFFTNLISTFELTGTGFGTIVGSAVFNILFVISMSAFFSRDRDEVVRRRLARERGEIITDPWVFKPLPLTWWPLLRDSVVYISGLTVLALFYFCFTEPDSPIQGTCNFSDGGEILWCESLVLFIMYIGYCTIMGFQRPIKLFVETRMPFLIPEAQRPAGSSAKLKGADDESGAGVMQPGHMKRTGPSHSDISNHSAVSEDSSFTSPKIKMLQKQASVSFKSEELATGKVSFANTLSRRGLLVNNDLGRRNSNISAVSSMLESGSMVEEAVMVSEASDGGAPAVTGGASEDENQSVDIVEPRMRPLTFMGDPRRKGDQLYRFLNAILFIASFPIVLANWTVLFGFDSLMEMESKPKRRAAATFAFIMSLVWIAFFTWIMVYSAETFAATIGIPDIILGFTLLAAGTSTPDLLSSVFVAQLGYGDMAVSSSIGSNVFDILVGLPIPWLLSSLINSAPVPVETGSVGYSLGVIIAMMISLVGIIIYEDWKLTKTAAWAMLVLYFVFLIAVLVPELV</sequence>
<dbReference type="Pfam" id="PF01699">
    <property type="entry name" value="Na_Ca_ex"/>
    <property type="match status" value="2"/>
</dbReference>
<accession>A0ABP0QW24</accession>
<comment type="subcellular location">
    <subcellularLocation>
        <location evidence="1">Membrane</location>
        <topology evidence="1">Multi-pass membrane protein</topology>
    </subcellularLocation>
</comment>
<evidence type="ECO:0000256" key="3">
    <source>
        <dbReference type="ARBA" id="ARBA00022449"/>
    </source>
</evidence>
<name>A0ABP0QW24_9DINO</name>
<evidence type="ECO:0000256" key="6">
    <source>
        <dbReference type="ARBA" id="ARBA00023136"/>
    </source>
</evidence>
<dbReference type="InterPro" id="IPR004837">
    <property type="entry name" value="NaCa_Exmemb"/>
</dbReference>
<feature type="compositionally biased region" description="Polar residues" evidence="7">
    <location>
        <begin position="342"/>
        <end position="356"/>
    </location>
</feature>
<dbReference type="InterPro" id="IPR044880">
    <property type="entry name" value="NCX_ion-bd_dom_sf"/>
</dbReference>
<feature type="domain" description="Sodium/calcium exchanger membrane region" evidence="9">
    <location>
        <begin position="109"/>
        <end position="289"/>
    </location>
</feature>
<dbReference type="PANTHER" id="PTHR10846">
    <property type="entry name" value="SODIUM/POTASSIUM/CALCIUM EXCHANGER"/>
    <property type="match status" value="1"/>
</dbReference>
<evidence type="ECO:0000256" key="8">
    <source>
        <dbReference type="SAM" id="Phobius"/>
    </source>
</evidence>
<feature type="transmembrane region" description="Helical" evidence="8">
    <location>
        <begin position="172"/>
        <end position="195"/>
    </location>
</feature>
<dbReference type="Gene3D" id="1.20.1420.30">
    <property type="entry name" value="NCX, central ion-binding region"/>
    <property type="match status" value="2"/>
</dbReference>
<dbReference type="EMBL" id="CAXAMM010040281">
    <property type="protein sequence ID" value="CAK9092229.1"/>
    <property type="molecule type" value="Genomic_DNA"/>
</dbReference>
<feature type="transmembrane region" description="Helical" evidence="8">
    <location>
        <begin position="589"/>
        <end position="607"/>
    </location>
</feature>
<feature type="region of interest" description="Disordered" evidence="7">
    <location>
        <begin position="316"/>
        <end position="356"/>
    </location>
</feature>